<dbReference type="Pfam" id="PF01252">
    <property type="entry name" value="Peptidase_A8"/>
    <property type="match status" value="1"/>
</dbReference>
<feature type="active site" evidence="9">
    <location>
        <position position="115"/>
    </location>
</feature>
<evidence type="ECO:0000256" key="9">
    <source>
        <dbReference type="HAMAP-Rule" id="MF_00161"/>
    </source>
</evidence>
<evidence type="ECO:0000256" key="3">
    <source>
        <dbReference type="ARBA" id="ARBA00022670"/>
    </source>
</evidence>
<dbReference type="PRINTS" id="PR00781">
    <property type="entry name" value="LIPOSIGPTASE"/>
</dbReference>
<comment type="subcellular location">
    <subcellularLocation>
        <location evidence="9">Cell membrane</location>
        <topology evidence="9">Multi-pass membrane protein</topology>
    </subcellularLocation>
</comment>
<evidence type="ECO:0000256" key="8">
    <source>
        <dbReference type="ARBA" id="ARBA00023136"/>
    </source>
</evidence>
<dbReference type="EMBL" id="CP002045">
    <property type="protein sequence ID" value="ADH92416.1"/>
    <property type="molecule type" value="Genomic_DNA"/>
</dbReference>
<dbReference type="InterPro" id="IPR001872">
    <property type="entry name" value="Peptidase_A8"/>
</dbReference>
<dbReference type="EC" id="3.4.23.36" evidence="9"/>
<keyword evidence="13" id="KW-1185">Reference proteome</keyword>
<dbReference type="eggNOG" id="COG0597">
    <property type="taxonomic scope" value="Bacteria"/>
</dbReference>
<feature type="transmembrane region" description="Helical" evidence="9">
    <location>
        <begin position="123"/>
        <end position="142"/>
    </location>
</feature>
<evidence type="ECO:0000313" key="13">
    <source>
        <dbReference type="Proteomes" id="UP000000376"/>
    </source>
</evidence>
<feature type="transmembrane region" description="Helical" evidence="9">
    <location>
        <begin position="57"/>
        <end position="75"/>
    </location>
</feature>
<comment type="similarity">
    <text evidence="1 9 11">Belongs to the peptidase A8 family.</text>
</comment>
<keyword evidence="6 9" id="KW-0378">Hydrolase</keyword>
<comment type="pathway">
    <text evidence="9">Protein modification; lipoprotein biosynthesis (signal peptide cleavage).</text>
</comment>
<proteinExistence type="inferred from homology"/>
<keyword evidence="3 9" id="KW-0645">Protease</keyword>
<dbReference type="STRING" id="644284.Arch_0682"/>
<dbReference type="Proteomes" id="UP000000376">
    <property type="component" value="Chromosome"/>
</dbReference>
<evidence type="ECO:0000256" key="7">
    <source>
        <dbReference type="ARBA" id="ARBA00022989"/>
    </source>
</evidence>
<dbReference type="GO" id="GO:0004190">
    <property type="term" value="F:aspartic-type endopeptidase activity"/>
    <property type="evidence" value="ECO:0007669"/>
    <property type="project" value="UniProtKB-UniRule"/>
</dbReference>
<feature type="active site" evidence="9">
    <location>
        <position position="129"/>
    </location>
</feature>
<evidence type="ECO:0000256" key="4">
    <source>
        <dbReference type="ARBA" id="ARBA00022692"/>
    </source>
</evidence>
<dbReference type="GO" id="GO:0005886">
    <property type="term" value="C:plasma membrane"/>
    <property type="evidence" value="ECO:0007669"/>
    <property type="project" value="UniProtKB-SubCell"/>
</dbReference>
<dbReference type="PANTHER" id="PTHR33695:SF1">
    <property type="entry name" value="LIPOPROTEIN SIGNAL PEPTIDASE"/>
    <property type="match status" value="1"/>
</dbReference>
<dbReference type="NCBIfam" id="TIGR00077">
    <property type="entry name" value="lspA"/>
    <property type="match status" value="1"/>
</dbReference>
<comment type="catalytic activity">
    <reaction evidence="9 10">
        <text>Release of signal peptides from bacterial membrane prolipoproteins. Hydrolyzes -Xaa-Yaa-Zaa-|-(S,diacylglyceryl)Cys-, in which Xaa is hydrophobic (preferably Leu), and Yaa (Ala or Ser) and Zaa (Gly or Ala) have small, neutral side chains.</text>
        <dbReference type="EC" id="3.4.23.36"/>
    </reaction>
</comment>
<evidence type="ECO:0000256" key="6">
    <source>
        <dbReference type="ARBA" id="ARBA00022801"/>
    </source>
</evidence>
<evidence type="ECO:0000313" key="12">
    <source>
        <dbReference type="EMBL" id="ADH92416.1"/>
    </source>
</evidence>
<accession>D7BNB7</accession>
<evidence type="ECO:0000256" key="11">
    <source>
        <dbReference type="RuleBase" id="RU004181"/>
    </source>
</evidence>
<keyword evidence="5 9" id="KW-0064">Aspartyl protease</keyword>
<dbReference type="HOGENOM" id="CLU_083252_2_2_11"/>
<evidence type="ECO:0000256" key="10">
    <source>
        <dbReference type="RuleBase" id="RU000594"/>
    </source>
</evidence>
<evidence type="ECO:0000256" key="2">
    <source>
        <dbReference type="ARBA" id="ARBA00022475"/>
    </source>
</evidence>
<comment type="caution">
    <text evidence="9">Lacks conserved residue(s) required for the propagation of feature annotation.</text>
</comment>
<dbReference type="PANTHER" id="PTHR33695">
    <property type="entry name" value="LIPOPROTEIN SIGNAL PEPTIDASE"/>
    <property type="match status" value="1"/>
</dbReference>
<evidence type="ECO:0000256" key="5">
    <source>
        <dbReference type="ARBA" id="ARBA00022750"/>
    </source>
</evidence>
<keyword evidence="8 9" id="KW-0472">Membrane</keyword>
<feature type="transmembrane region" description="Helical" evidence="9">
    <location>
        <begin position="82"/>
        <end position="103"/>
    </location>
</feature>
<keyword evidence="12" id="KW-0449">Lipoprotein</keyword>
<dbReference type="AlphaFoldDB" id="D7BNB7"/>
<dbReference type="KEGG" id="ahe:Arch_0682"/>
<name>D7BNB7_ARCHD</name>
<keyword evidence="2 9" id="KW-1003">Cell membrane</keyword>
<evidence type="ECO:0000256" key="1">
    <source>
        <dbReference type="ARBA" id="ARBA00006139"/>
    </source>
</evidence>
<organism evidence="12 13">
    <name type="scientific">Arcanobacterium haemolyticum (strain ATCC 9345 / DSM 20595 / CCM 5947 / CCUG 17215 / LMG 16163 / NBRC 15585 / NCTC 8452 / 11018)</name>
    <dbReference type="NCBI Taxonomy" id="644284"/>
    <lineage>
        <taxon>Bacteria</taxon>
        <taxon>Bacillati</taxon>
        <taxon>Actinomycetota</taxon>
        <taxon>Actinomycetes</taxon>
        <taxon>Actinomycetales</taxon>
        <taxon>Actinomycetaceae</taxon>
        <taxon>Arcanobacterium</taxon>
    </lineage>
</organism>
<reference evidence="12 13" key="1">
    <citation type="journal article" date="2010" name="Stand. Genomic Sci.">
        <title>Complete genome sequence of Arcanobacterium haemolyticum type strain (11018).</title>
        <authorList>
            <person name="Yasawong M."/>
            <person name="Teshima H."/>
            <person name="Lapidus A."/>
            <person name="Nolan M."/>
            <person name="Lucas S."/>
            <person name="Glavina Del Rio T."/>
            <person name="Tice H."/>
            <person name="Cheng J."/>
            <person name="Bruce D."/>
            <person name="Detter C."/>
            <person name="Tapia R."/>
            <person name="Han C."/>
            <person name="Goodwin L."/>
            <person name="Pitluck S."/>
            <person name="Liolios K."/>
            <person name="Ivanova N."/>
            <person name="Mavromatis K."/>
            <person name="Mikhailova N."/>
            <person name="Pati A."/>
            <person name="Chen A."/>
            <person name="Palaniappan K."/>
            <person name="Land M."/>
            <person name="Hauser L."/>
            <person name="Chang Y."/>
            <person name="Jeffries C."/>
            <person name="Rohde M."/>
            <person name="Sikorski J."/>
            <person name="Pukall R."/>
            <person name="Goker M."/>
            <person name="Woyke T."/>
            <person name="Bristow J."/>
            <person name="Eisen J."/>
            <person name="Markowitz V."/>
            <person name="Hugenholtz P."/>
            <person name="Kyrpides N."/>
            <person name="Klenk H."/>
        </authorList>
    </citation>
    <scope>NUCLEOTIDE SEQUENCE [LARGE SCALE GENOMIC DNA]</scope>
    <source>
        <strain evidence="13">ATCC 9345 / DSM 20595 / CCUG 17215 / LMG 16163 / NBRC 15585 / NCTC 8452 / 11018</strain>
    </source>
</reference>
<dbReference type="GO" id="GO:0006508">
    <property type="term" value="P:proteolysis"/>
    <property type="evidence" value="ECO:0007669"/>
    <property type="project" value="UniProtKB-KW"/>
</dbReference>
<sequence length="156" mass="16766">MFAAIVAAIVVALDQASKVWALHALSGGETIQILGDALSLRLSFNPGAAFSFLEDSTWVFTIVASLFVVGVPFLIRKVHTRSLLVAGAVIWGGALGNLIDRLFRAPGFPNGHVVDFIKYSDWFIGNVADIALVIGVVVMLIIELCTPEARTVEEEK</sequence>
<dbReference type="HAMAP" id="MF_00161">
    <property type="entry name" value="LspA"/>
    <property type="match status" value="1"/>
</dbReference>
<dbReference type="UniPathway" id="UPA00665"/>
<gene>
    <name evidence="9" type="primary">lspA</name>
    <name evidence="12" type="ordered locus">Arch_0682</name>
</gene>
<keyword evidence="7 9" id="KW-1133">Transmembrane helix</keyword>
<keyword evidence="4 9" id="KW-0812">Transmembrane</keyword>
<comment type="function">
    <text evidence="9 10">This protein specifically catalyzes the removal of signal peptides from prolipoproteins.</text>
</comment>
<protein>
    <recommendedName>
        <fullName evidence="9">Lipoprotein signal peptidase</fullName>
        <ecNumber evidence="9">3.4.23.36</ecNumber>
    </recommendedName>
    <alternativeName>
        <fullName evidence="9">Prolipoprotein signal peptidase</fullName>
    </alternativeName>
    <alternativeName>
        <fullName evidence="9">Signal peptidase II</fullName>
        <shortName evidence="9">SPase II</shortName>
    </alternativeName>
</protein>
<dbReference type="PROSITE" id="PS00855">
    <property type="entry name" value="SPASE_II"/>
    <property type="match status" value="1"/>
</dbReference>